<evidence type="ECO:0000313" key="4">
    <source>
        <dbReference type="Proteomes" id="UP000076154"/>
    </source>
</evidence>
<evidence type="ECO:0000256" key="2">
    <source>
        <dbReference type="SAM" id="SignalP"/>
    </source>
</evidence>
<dbReference type="PANTHER" id="PTHR34883:SF4">
    <property type="entry name" value="CUPREDOXIN"/>
    <property type="match status" value="1"/>
</dbReference>
<organism evidence="3 4">
    <name type="scientific">Hypsizygus marmoreus</name>
    <name type="common">White beech mushroom</name>
    <name type="synonym">Agaricus marmoreus</name>
    <dbReference type="NCBI Taxonomy" id="39966"/>
    <lineage>
        <taxon>Eukaryota</taxon>
        <taxon>Fungi</taxon>
        <taxon>Dikarya</taxon>
        <taxon>Basidiomycota</taxon>
        <taxon>Agaricomycotina</taxon>
        <taxon>Agaricomycetes</taxon>
        <taxon>Agaricomycetidae</taxon>
        <taxon>Agaricales</taxon>
        <taxon>Tricholomatineae</taxon>
        <taxon>Lyophyllaceae</taxon>
        <taxon>Hypsizygus</taxon>
    </lineage>
</organism>
<protein>
    <recommendedName>
        <fullName evidence="5">Phytocyanin domain-containing protein</fullName>
    </recommendedName>
</protein>
<dbReference type="InterPro" id="IPR052953">
    <property type="entry name" value="Ser-rich/MCO-related"/>
</dbReference>
<comment type="caution">
    <text evidence="3">The sequence shown here is derived from an EMBL/GenBank/DDBJ whole genome shotgun (WGS) entry which is preliminary data.</text>
</comment>
<evidence type="ECO:0008006" key="5">
    <source>
        <dbReference type="Google" id="ProtNLM"/>
    </source>
</evidence>
<sequence>MRLFAIVVAALISVVSAETFTVLVGENGGLTYNPESVVAKVGDVVAFRFLAKNHTVTQSTFAKPCEAMITPTAGIDSGFLPVPAGATQFPEWSFTIDNDTTPFWFYCAQAPHCAKGMVFAVNPTAEKTYAAFKAAALATTATNTTGSGSPSGSNPTQTSGTTAGTGADSSPSASTTNGARTMTGKTAGVLAVVGLVAGLVL</sequence>
<reference evidence="3" key="1">
    <citation type="submission" date="2018-04" db="EMBL/GenBank/DDBJ databases">
        <title>Whole genome sequencing of Hypsizygus marmoreus.</title>
        <authorList>
            <person name="Choi I.-G."/>
            <person name="Min B."/>
            <person name="Kim J.-G."/>
            <person name="Kim S."/>
            <person name="Oh Y.-L."/>
            <person name="Kong W.-S."/>
            <person name="Park H."/>
            <person name="Jeong J."/>
            <person name="Song E.-S."/>
        </authorList>
    </citation>
    <scope>NUCLEOTIDE SEQUENCE [LARGE SCALE GENOMIC DNA]</scope>
    <source>
        <strain evidence="3">51987-8</strain>
    </source>
</reference>
<dbReference type="EMBL" id="LUEZ02000107">
    <property type="protein sequence ID" value="RDB18099.1"/>
    <property type="molecule type" value="Genomic_DNA"/>
</dbReference>
<accession>A0A369J7R3</accession>
<feature type="compositionally biased region" description="Low complexity" evidence="1">
    <location>
        <begin position="142"/>
        <end position="176"/>
    </location>
</feature>
<gene>
    <name evidence="3" type="ORF">Hypma_000970</name>
</gene>
<dbReference type="InterPro" id="IPR008972">
    <property type="entry name" value="Cupredoxin"/>
</dbReference>
<feature type="region of interest" description="Disordered" evidence="1">
    <location>
        <begin position="142"/>
        <end position="181"/>
    </location>
</feature>
<keyword evidence="4" id="KW-1185">Reference proteome</keyword>
<feature type="signal peptide" evidence="2">
    <location>
        <begin position="1"/>
        <end position="17"/>
    </location>
</feature>
<dbReference type="OrthoDB" id="1921208at2759"/>
<dbReference type="Proteomes" id="UP000076154">
    <property type="component" value="Unassembled WGS sequence"/>
</dbReference>
<dbReference type="PANTHER" id="PTHR34883">
    <property type="entry name" value="SERINE-RICH PROTEIN, PUTATIVE-RELATED-RELATED"/>
    <property type="match status" value="1"/>
</dbReference>
<proteinExistence type="predicted"/>
<dbReference type="AlphaFoldDB" id="A0A369J7R3"/>
<name>A0A369J7R3_HYPMA</name>
<feature type="chain" id="PRO_5016969723" description="Phytocyanin domain-containing protein" evidence="2">
    <location>
        <begin position="18"/>
        <end position="201"/>
    </location>
</feature>
<dbReference type="SUPFAM" id="SSF49503">
    <property type="entry name" value="Cupredoxins"/>
    <property type="match status" value="1"/>
</dbReference>
<evidence type="ECO:0000313" key="3">
    <source>
        <dbReference type="EMBL" id="RDB18099.1"/>
    </source>
</evidence>
<keyword evidence="2" id="KW-0732">Signal</keyword>
<dbReference type="InParanoid" id="A0A369J7R3"/>
<evidence type="ECO:0000256" key="1">
    <source>
        <dbReference type="SAM" id="MobiDB-lite"/>
    </source>
</evidence>
<dbReference type="STRING" id="39966.A0A369J7R3"/>
<dbReference type="Gene3D" id="2.60.40.420">
    <property type="entry name" value="Cupredoxins - blue copper proteins"/>
    <property type="match status" value="1"/>
</dbReference>
<dbReference type="CDD" id="cd00920">
    <property type="entry name" value="Cupredoxin"/>
    <property type="match status" value="1"/>
</dbReference>